<comment type="caution">
    <text evidence="1">The sequence shown here is derived from an EMBL/GenBank/DDBJ whole genome shotgun (WGS) entry which is preliminary data.</text>
</comment>
<evidence type="ECO:0000313" key="1">
    <source>
        <dbReference type="EMBL" id="KAL0406430.1"/>
    </source>
</evidence>
<reference evidence="1" key="2">
    <citation type="journal article" date="2024" name="Plant">
        <title>Genomic evolution and insights into agronomic trait innovations of Sesamum species.</title>
        <authorList>
            <person name="Miao H."/>
            <person name="Wang L."/>
            <person name="Qu L."/>
            <person name="Liu H."/>
            <person name="Sun Y."/>
            <person name="Le M."/>
            <person name="Wang Q."/>
            <person name="Wei S."/>
            <person name="Zheng Y."/>
            <person name="Lin W."/>
            <person name="Duan Y."/>
            <person name="Cao H."/>
            <person name="Xiong S."/>
            <person name="Wang X."/>
            <person name="Wei L."/>
            <person name="Li C."/>
            <person name="Ma Q."/>
            <person name="Ju M."/>
            <person name="Zhao R."/>
            <person name="Li G."/>
            <person name="Mu C."/>
            <person name="Tian Q."/>
            <person name="Mei H."/>
            <person name="Zhang T."/>
            <person name="Gao T."/>
            <person name="Zhang H."/>
        </authorList>
    </citation>
    <scope>NUCLEOTIDE SEQUENCE</scope>
    <source>
        <strain evidence="1">KEN1</strain>
    </source>
</reference>
<gene>
    <name evidence="1" type="ORF">Slati_3956900</name>
</gene>
<organism evidence="1">
    <name type="scientific">Sesamum latifolium</name>
    <dbReference type="NCBI Taxonomy" id="2727402"/>
    <lineage>
        <taxon>Eukaryota</taxon>
        <taxon>Viridiplantae</taxon>
        <taxon>Streptophyta</taxon>
        <taxon>Embryophyta</taxon>
        <taxon>Tracheophyta</taxon>
        <taxon>Spermatophyta</taxon>
        <taxon>Magnoliopsida</taxon>
        <taxon>eudicotyledons</taxon>
        <taxon>Gunneridae</taxon>
        <taxon>Pentapetalae</taxon>
        <taxon>asterids</taxon>
        <taxon>lamiids</taxon>
        <taxon>Lamiales</taxon>
        <taxon>Pedaliaceae</taxon>
        <taxon>Sesamum</taxon>
    </lineage>
</organism>
<dbReference type="EMBL" id="JACGWN010000014">
    <property type="protein sequence ID" value="KAL0406430.1"/>
    <property type="molecule type" value="Genomic_DNA"/>
</dbReference>
<dbReference type="AlphaFoldDB" id="A0AAW2TNJ2"/>
<protein>
    <submittedName>
        <fullName evidence="1">Uncharacterized protein</fullName>
    </submittedName>
</protein>
<proteinExistence type="predicted"/>
<dbReference type="Pfam" id="PF14223">
    <property type="entry name" value="Retrotran_gag_2"/>
    <property type="match status" value="1"/>
</dbReference>
<reference evidence="1" key="1">
    <citation type="submission" date="2020-06" db="EMBL/GenBank/DDBJ databases">
        <authorList>
            <person name="Li T."/>
            <person name="Hu X."/>
            <person name="Zhang T."/>
            <person name="Song X."/>
            <person name="Zhang H."/>
            <person name="Dai N."/>
            <person name="Sheng W."/>
            <person name="Hou X."/>
            <person name="Wei L."/>
        </authorList>
    </citation>
    <scope>NUCLEOTIDE SEQUENCE</scope>
    <source>
        <strain evidence="1">KEN1</strain>
        <tissue evidence="1">Leaf</tissue>
    </source>
</reference>
<accession>A0AAW2TNJ2</accession>
<sequence>MTKGIQEQYGRLNDVFSIVLHMKQVYAVPDRYIRYVATKALFKMKLNEGSSVHEHGVKILSLVEKLKEFNDDLEKETYIDMILQSLLLSFSQLIVNYNMNKLEKSIHELINMLVQYETTIETIYTININWVMAMKV</sequence>
<name>A0AAW2TNJ2_9LAMI</name>